<keyword evidence="11" id="KW-1185">Reference proteome</keyword>
<dbReference type="PRINTS" id="PR00463">
    <property type="entry name" value="EP450I"/>
</dbReference>
<dbReference type="GO" id="GO:0016705">
    <property type="term" value="F:oxidoreductase activity, acting on paired donors, with incorporation or reduction of molecular oxygen"/>
    <property type="evidence" value="ECO:0007669"/>
    <property type="project" value="InterPro"/>
</dbReference>
<dbReference type="AlphaFoldDB" id="A0AAV9ZIW4"/>
<evidence type="ECO:0000313" key="11">
    <source>
        <dbReference type="Proteomes" id="UP001362999"/>
    </source>
</evidence>
<dbReference type="Proteomes" id="UP001362999">
    <property type="component" value="Unassembled WGS sequence"/>
</dbReference>
<keyword evidence="7 9" id="KW-0503">Monooxygenase</keyword>
<comment type="similarity">
    <text evidence="2 9">Belongs to the cytochrome P450 family.</text>
</comment>
<protein>
    <submittedName>
        <fullName evidence="10">Cytochrome P450</fullName>
    </submittedName>
</protein>
<evidence type="ECO:0000256" key="1">
    <source>
        <dbReference type="ARBA" id="ARBA00001971"/>
    </source>
</evidence>
<feature type="binding site" description="axial binding residue" evidence="8">
    <location>
        <position position="521"/>
    </location>
    <ligand>
        <name>heme</name>
        <dbReference type="ChEBI" id="CHEBI:30413"/>
    </ligand>
    <ligandPart>
        <name>Fe</name>
        <dbReference type="ChEBI" id="CHEBI:18248"/>
    </ligandPart>
</feature>
<dbReference type="PANTHER" id="PTHR24287:SF1">
    <property type="entry name" value="P450, PUTATIVE (EUROFUNG)-RELATED"/>
    <property type="match status" value="1"/>
</dbReference>
<dbReference type="GO" id="GO:0005506">
    <property type="term" value="F:iron ion binding"/>
    <property type="evidence" value="ECO:0007669"/>
    <property type="project" value="InterPro"/>
</dbReference>
<dbReference type="InterPro" id="IPR017972">
    <property type="entry name" value="Cyt_P450_CS"/>
</dbReference>
<accession>A0AAV9ZIW4</accession>
<dbReference type="PANTHER" id="PTHR24287">
    <property type="entry name" value="P450, PUTATIVE (EUROFUNG)-RELATED"/>
    <property type="match status" value="1"/>
</dbReference>
<keyword evidence="4 8" id="KW-0479">Metal-binding</keyword>
<dbReference type="GO" id="GO:0020037">
    <property type="term" value="F:heme binding"/>
    <property type="evidence" value="ECO:0007669"/>
    <property type="project" value="InterPro"/>
</dbReference>
<evidence type="ECO:0000256" key="3">
    <source>
        <dbReference type="ARBA" id="ARBA00022617"/>
    </source>
</evidence>
<gene>
    <name evidence="10" type="ORF">R3P38DRAFT_2663106</name>
</gene>
<keyword evidence="3 8" id="KW-0349">Heme</keyword>
<evidence type="ECO:0000313" key="10">
    <source>
        <dbReference type="EMBL" id="KAK6984087.1"/>
    </source>
</evidence>
<dbReference type="InterPro" id="IPR002401">
    <property type="entry name" value="Cyt_P450_E_grp-I"/>
</dbReference>
<sequence length="603" mass="68162">MSLPPGLLYLAHQLPRLLALPLGVYCITLVAERLLDVVVPSWLAAALCLSSGPIVLTVLVQYRDWKHRREAAAQGAVMAPNLPGWIGGLQILFTETADMYPGEGLVAMTEKLGTTVNARFMFQNRIVTTEPENIKAMLATEFATFEKGPIFRNSVAPLLGSGVFASDGDMWKFHRQMTRPFFNRDRISDFDLFDLHSANAIAQVRTRLREGYAVDFQDMVSRFTMDTATSFLFGKNVHSLEQGLPYPYNAGLRSSAPQPELSTPTDFATCFQQAQMTLSLRSRLGANWPLQELFAVTDKLQPPLKVVREFLQPILRDAVANKKMREGVEEEEDKSNNADRHVKEGETMLEHLVNYTDDQTILRDEILNITLAGRDTTASLLTFTVYKLAEHPQILAKAREEILRVVGSTGRPTFEHLRDMKYLRAVLNETLRLFPPVPFNERTATQPTIFRPSKSTGGPPIYIPAGTRCIYSVMVSHRRKDLWGPDALEFDPERWFDERLHKYLIPDPFIFLPFNAGPRICLGQQFAYHEASFFLVRLLQAFSTISLDLNAQPAFARPPTSWQVDDQSGWKASEKVRPRSHFTLFIHGGLWVKMEEAQSGDDV</sequence>
<dbReference type="CDD" id="cd11063">
    <property type="entry name" value="CYP52"/>
    <property type="match status" value="1"/>
</dbReference>
<evidence type="ECO:0000256" key="4">
    <source>
        <dbReference type="ARBA" id="ARBA00022723"/>
    </source>
</evidence>
<dbReference type="Gene3D" id="1.10.630.10">
    <property type="entry name" value="Cytochrome P450"/>
    <property type="match status" value="1"/>
</dbReference>
<reference evidence="10 11" key="1">
    <citation type="journal article" date="2024" name="J Genomics">
        <title>Draft genome sequencing and assembly of Favolaschia claudopus CIRM-BRFM 2984 isolated from oak limbs.</title>
        <authorList>
            <person name="Navarro D."/>
            <person name="Drula E."/>
            <person name="Chaduli D."/>
            <person name="Cazenave R."/>
            <person name="Ahrendt S."/>
            <person name="Wang J."/>
            <person name="Lipzen A."/>
            <person name="Daum C."/>
            <person name="Barry K."/>
            <person name="Grigoriev I.V."/>
            <person name="Favel A."/>
            <person name="Rosso M.N."/>
            <person name="Martin F."/>
        </authorList>
    </citation>
    <scope>NUCLEOTIDE SEQUENCE [LARGE SCALE GENOMIC DNA]</scope>
    <source>
        <strain evidence="10 11">CIRM-BRFM 2984</strain>
    </source>
</reference>
<evidence type="ECO:0000256" key="9">
    <source>
        <dbReference type="RuleBase" id="RU000461"/>
    </source>
</evidence>
<proteinExistence type="inferred from homology"/>
<dbReference type="Pfam" id="PF00067">
    <property type="entry name" value="p450"/>
    <property type="match status" value="1"/>
</dbReference>
<dbReference type="InterPro" id="IPR047146">
    <property type="entry name" value="Cyt_P450_E_CYP52_fungi"/>
</dbReference>
<keyword evidence="6 8" id="KW-0408">Iron</keyword>
<evidence type="ECO:0000256" key="7">
    <source>
        <dbReference type="ARBA" id="ARBA00023033"/>
    </source>
</evidence>
<dbReference type="SUPFAM" id="SSF48264">
    <property type="entry name" value="Cytochrome P450"/>
    <property type="match status" value="1"/>
</dbReference>
<evidence type="ECO:0000256" key="2">
    <source>
        <dbReference type="ARBA" id="ARBA00010617"/>
    </source>
</evidence>
<organism evidence="10 11">
    <name type="scientific">Favolaschia claudopus</name>
    <dbReference type="NCBI Taxonomy" id="2862362"/>
    <lineage>
        <taxon>Eukaryota</taxon>
        <taxon>Fungi</taxon>
        <taxon>Dikarya</taxon>
        <taxon>Basidiomycota</taxon>
        <taxon>Agaricomycotina</taxon>
        <taxon>Agaricomycetes</taxon>
        <taxon>Agaricomycetidae</taxon>
        <taxon>Agaricales</taxon>
        <taxon>Marasmiineae</taxon>
        <taxon>Mycenaceae</taxon>
        <taxon>Favolaschia</taxon>
    </lineage>
</organism>
<comment type="caution">
    <text evidence="10">The sequence shown here is derived from an EMBL/GenBank/DDBJ whole genome shotgun (WGS) entry which is preliminary data.</text>
</comment>
<dbReference type="GO" id="GO:0004497">
    <property type="term" value="F:monooxygenase activity"/>
    <property type="evidence" value="ECO:0007669"/>
    <property type="project" value="UniProtKB-KW"/>
</dbReference>
<dbReference type="PROSITE" id="PS00086">
    <property type="entry name" value="CYTOCHROME_P450"/>
    <property type="match status" value="1"/>
</dbReference>
<dbReference type="PRINTS" id="PR00385">
    <property type="entry name" value="P450"/>
</dbReference>
<evidence type="ECO:0000256" key="8">
    <source>
        <dbReference type="PIRSR" id="PIRSR602401-1"/>
    </source>
</evidence>
<evidence type="ECO:0000256" key="5">
    <source>
        <dbReference type="ARBA" id="ARBA00023002"/>
    </source>
</evidence>
<keyword evidence="5 9" id="KW-0560">Oxidoreductase</keyword>
<dbReference type="InterPro" id="IPR001128">
    <property type="entry name" value="Cyt_P450"/>
</dbReference>
<name>A0AAV9ZIW4_9AGAR</name>
<dbReference type="EMBL" id="JAWWNJ010000143">
    <property type="protein sequence ID" value="KAK6984087.1"/>
    <property type="molecule type" value="Genomic_DNA"/>
</dbReference>
<evidence type="ECO:0000256" key="6">
    <source>
        <dbReference type="ARBA" id="ARBA00023004"/>
    </source>
</evidence>
<dbReference type="InterPro" id="IPR036396">
    <property type="entry name" value="Cyt_P450_sf"/>
</dbReference>
<comment type="cofactor">
    <cofactor evidence="1 8">
        <name>heme</name>
        <dbReference type="ChEBI" id="CHEBI:30413"/>
    </cofactor>
</comment>